<dbReference type="EMBL" id="JASSZA010000009">
    <property type="protein sequence ID" value="KAK2102409.1"/>
    <property type="molecule type" value="Genomic_DNA"/>
</dbReference>
<organism evidence="1 2">
    <name type="scientific">Saguinus oedipus</name>
    <name type="common">Cotton-top tamarin</name>
    <name type="synonym">Oedipomidas oedipus</name>
    <dbReference type="NCBI Taxonomy" id="9490"/>
    <lineage>
        <taxon>Eukaryota</taxon>
        <taxon>Metazoa</taxon>
        <taxon>Chordata</taxon>
        <taxon>Craniata</taxon>
        <taxon>Vertebrata</taxon>
        <taxon>Euteleostomi</taxon>
        <taxon>Mammalia</taxon>
        <taxon>Eutheria</taxon>
        <taxon>Euarchontoglires</taxon>
        <taxon>Primates</taxon>
        <taxon>Haplorrhini</taxon>
        <taxon>Platyrrhini</taxon>
        <taxon>Cebidae</taxon>
        <taxon>Callitrichinae</taxon>
        <taxon>Saguinus</taxon>
    </lineage>
</organism>
<dbReference type="Gene3D" id="3.40.50.300">
    <property type="entry name" value="P-loop containing nucleotide triphosphate hydrolases"/>
    <property type="match status" value="1"/>
</dbReference>
<comment type="caution">
    <text evidence="1">The sequence shown here is derived from an EMBL/GenBank/DDBJ whole genome shotgun (WGS) entry which is preliminary data.</text>
</comment>
<reference evidence="1 2" key="1">
    <citation type="submission" date="2023-05" db="EMBL/GenBank/DDBJ databases">
        <title>B98-5 Cell Line De Novo Hybrid Assembly: An Optical Mapping Approach.</title>
        <authorList>
            <person name="Kananen K."/>
            <person name="Auerbach J.A."/>
            <person name="Kautto E."/>
            <person name="Blachly J.S."/>
        </authorList>
    </citation>
    <scope>NUCLEOTIDE SEQUENCE [LARGE SCALE GENOMIC DNA]</scope>
    <source>
        <strain evidence="1">B95-8</strain>
        <tissue evidence="1">Cell line</tissue>
    </source>
</reference>
<evidence type="ECO:0000313" key="1">
    <source>
        <dbReference type="EMBL" id="KAK2102409.1"/>
    </source>
</evidence>
<sequence length="63" mass="6792">MTIDMSPWNLMSENTEIFIINMNPGISPANSAVLIVDADVGEFEGGISKNGQTHEHGVLAYTL</sequence>
<gene>
    <name evidence="1" type="ORF">P7K49_020076</name>
</gene>
<accession>A0ABQ9UZ71</accession>
<keyword evidence="2" id="KW-1185">Reference proteome</keyword>
<name>A0ABQ9UZ71_SAGOE</name>
<dbReference type="InterPro" id="IPR027417">
    <property type="entry name" value="P-loop_NTPase"/>
</dbReference>
<protein>
    <submittedName>
        <fullName evidence="1">Uncharacterized protein</fullName>
    </submittedName>
</protein>
<evidence type="ECO:0000313" key="2">
    <source>
        <dbReference type="Proteomes" id="UP001266305"/>
    </source>
</evidence>
<proteinExistence type="predicted"/>
<dbReference type="Proteomes" id="UP001266305">
    <property type="component" value="Unassembled WGS sequence"/>
</dbReference>
<feature type="non-terminal residue" evidence="1">
    <location>
        <position position="63"/>
    </location>
</feature>